<accession>A0ABD2ZQ01</accession>
<protein>
    <recommendedName>
        <fullName evidence="3">Zinc-ribbon domain-containing protein</fullName>
    </recommendedName>
</protein>
<dbReference type="PANTHER" id="PTHR13555:SF36">
    <property type="entry name" value="ZINC FINGER C2HC DOMAIN-CONTAINING PROTEIN 1B"/>
    <property type="match status" value="1"/>
</dbReference>
<proteinExistence type="predicted"/>
<evidence type="ECO:0008006" key="3">
    <source>
        <dbReference type="Google" id="ProtNLM"/>
    </source>
</evidence>
<name>A0ABD2ZQ01_9GENT</name>
<keyword evidence="2" id="KW-1185">Reference proteome</keyword>
<sequence>MATRVPVVEHCNLRTANSYIVGSLHDLNADDITGRAGGIGGDVDDGGDGIFDGSLDNDEDSAVVVSDCLHDKDKISRHHSGTFPHLVEVSDNEADYSAQTVQDKLNKSRSREIRYEGDARFVLPLMYVTNTYETLVNEVNLRLSSLNGMREKTIDVALEAAGGLYRKLAKKFPRQGPCIFKRRELAASFETRSRFPELVTQEEKRVRFVAVNGLAIVEKPANMRVDDAERFKRMTGQAEVAVSARDYKFYAPRHKYRRVTSNFNSTIPGLPTFLTQIILQQWLLLIVTVLSMKVHSRLQQNNIFNPCLIKLGIIFSRAMHPHHIDRSHHAAHYSHNKHCGPPSQLSEIAQAQQSSTISQHMTCLPALTHVGSRLHVLPTSPAKFCDECGAPHLRETSKFCPECGTKRLGI</sequence>
<comment type="caution">
    <text evidence="1">The sequence shown here is derived from an EMBL/GenBank/DDBJ whole genome shotgun (WGS) entry which is preliminary data.</text>
</comment>
<evidence type="ECO:0000313" key="1">
    <source>
        <dbReference type="EMBL" id="KAL3520435.1"/>
    </source>
</evidence>
<organism evidence="1 2">
    <name type="scientific">Cinchona calisaya</name>
    <dbReference type="NCBI Taxonomy" id="153742"/>
    <lineage>
        <taxon>Eukaryota</taxon>
        <taxon>Viridiplantae</taxon>
        <taxon>Streptophyta</taxon>
        <taxon>Embryophyta</taxon>
        <taxon>Tracheophyta</taxon>
        <taxon>Spermatophyta</taxon>
        <taxon>Magnoliopsida</taxon>
        <taxon>eudicotyledons</taxon>
        <taxon>Gunneridae</taxon>
        <taxon>Pentapetalae</taxon>
        <taxon>asterids</taxon>
        <taxon>lamiids</taxon>
        <taxon>Gentianales</taxon>
        <taxon>Rubiaceae</taxon>
        <taxon>Cinchonoideae</taxon>
        <taxon>Cinchoneae</taxon>
        <taxon>Cinchona</taxon>
    </lineage>
</organism>
<evidence type="ECO:0000313" key="2">
    <source>
        <dbReference type="Proteomes" id="UP001630127"/>
    </source>
</evidence>
<dbReference type="PANTHER" id="PTHR13555">
    <property type="entry name" value="C2H2 ZINC FINGER CGI-62-RELATED"/>
    <property type="match status" value="1"/>
</dbReference>
<dbReference type="EMBL" id="JBJUIK010000008">
    <property type="protein sequence ID" value="KAL3520435.1"/>
    <property type="molecule type" value="Genomic_DNA"/>
</dbReference>
<dbReference type="AlphaFoldDB" id="A0ABD2ZQ01"/>
<dbReference type="Proteomes" id="UP001630127">
    <property type="component" value="Unassembled WGS sequence"/>
</dbReference>
<dbReference type="InterPro" id="IPR026319">
    <property type="entry name" value="ZC2HC1A/B-like"/>
</dbReference>
<gene>
    <name evidence="1" type="ORF">ACH5RR_018584</name>
</gene>
<reference evidence="1 2" key="1">
    <citation type="submission" date="2024-11" db="EMBL/GenBank/DDBJ databases">
        <title>A near-complete genome assembly of Cinchona calisaya.</title>
        <authorList>
            <person name="Lian D.C."/>
            <person name="Zhao X.W."/>
            <person name="Wei L."/>
        </authorList>
    </citation>
    <scope>NUCLEOTIDE SEQUENCE [LARGE SCALE GENOMIC DNA]</scope>
    <source>
        <tissue evidence="1">Nenye</tissue>
    </source>
</reference>